<dbReference type="OrthoDB" id="7875167at2"/>
<organism evidence="2 3">
    <name type="scientific">Wenxinia saemankumensis</name>
    <dbReference type="NCBI Taxonomy" id="1447782"/>
    <lineage>
        <taxon>Bacteria</taxon>
        <taxon>Pseudomonadati</taxon>
        <taxon>Pseudomonadota</taxon>
        <taxon>Alphaproteobacteria</taxon>
        <taxon>Rhodobacterales</taxon>
        <taxon>Roseobacteraceae</taxon>
        <taxon>Wenxinia</taxon>
    </lineage>
</organism>
<sequence>MMSRLAAAALVAVQIAALPQGAAAQSHQAPDSLYSGQWFTTPDGCSYSRAQAPGYLPTWHLIVNPHHIGQPAPHRGCPAMPRSAR</sequence>
<keyword evidence="1" id="KW-0732">Signal</keyword>
<dbReference type="EMBL" id="FQYO01000003">
    <property type="protein sequence ID" value="SHI83416.1"/>
    <property type="molecule type" value="Genomic_DNA"/>
</dbReference>
<evidence type="ECO:0000313" key="3">
    <source>
        <dbReference type="Proteomes" id="UP000184292"/>
    </source>
</evidence>
<proteinExistence type="predicted"/>
<dbReference type="Proteomes" id="UP000184292">
    <property type="component" value="Unassembled WGS sequence"/>
</dbReference>
<dbReference type="STRING" id="1447782.SAMN05444417_1944"/>
<accession>A0A1M6ED55</accession>
<dbReference type="AlphaFoldDB" id="A0A1M6ED55"/>
<dbReference type="RefSeq" id="WP_073329239.1">
    <property type="nucleotide sequence ID" value="NZ_FQYO01000003.1"/>
</dbReference>
<feature type="chain" id="PRO_5011979870" evidence="1">
    <location>
        <begin position="25"/>
        <end position="85"/>
    </location>
</feature>
<feature type="signal peptide" evidence="1">
    <location>
        <begin position="1"/>
        <end position="24"/>
    </location>
</feature>
<evidence type="ECO:0000256" key="1">
    <source>
        <dbReference type="SAM" id="SignalP"/>
    </source>
</evidence>
<protein>
    <submittedName>
        <fullName evidence="2">Uncharacterized protein</fullName>
    </submittedName>
</protein>
<name>A0A1M6ED55_9RHOB</name>
<evidence type="ECO:0000313" key="2">
    <source>
        <dbReference type="EMBL" id="SHI83416.1"/>
    </source>
</evidence>
<reference evidence="2 3" key="1">
    <citation type="submission" date="2016-11" db="EMBL/GenBank/DDBJ databases">
        <authorList>
            <person name="Jaros S."/>
            <person name="Januszkiewicz K."/>
            <person name="Wedrychowicz H."/>
        </authorList>
    </citation>
    <scope>NUCLEOTIDE SEQUENCE [LARGE SCALE GENOMIC DNA]</scope>
    <source>
        <strain evidence="2 3">DSM 100565</strain>
    </source>
</reference>
<gene>
    <name evidence="2" type="ORF">SAMN05444417_1944</name>
</gene>
<keyword evidence="3" id="KW-1185">Reference proteome</keyword>